<gene>
    <name evidence="2" type="ORF">C8F04DRAFT_1251143</name>
</gene>
<dbReference type="PANTHER" id="PTHR43433">
    <property type="entry name" value="HYDROLASE, ALPHA/BETA FOLD FAMILY PROTEIN"/>
    <property type="match status" value="1"/>
</dbReference>
<dbReference type="Gene3D" id="3.40.50.1820">
    <property type="entry name" value="alpha/beta hydrolase"/>
    <property type="match status" value="1"/>
</dbReference>
<dbReference type="Pfam" id="PF00561">
    <property type="entry name" value="Abhydrolase_1"/>
    <property type="match status" value="1"/>
</dbReference>
<dbReference type="AlphaFoldDB" id="A0AAD6TH00"/>
<feature type="domain" description="AB hydrolase-1" evidence="1">
    <location>
        <begin position="27"/>
        <end position="247"/>
    </location>
</feature>
<evidence type="ECO:0000313" key="3">
    <source>
        <dbReference type="Proteomes" id="UP001218188"/>
    </source>
</evidence>
<name>A0AAD6TH00_9AGAR</name>
<keyword evidence="2" id="KW-0378">Hydrolase</keyword>
<keyword evidence="3" id="KW-1185">Reference proteome</keyword>
<dbReference type="EMBL" id="JARJCM010000009">
    <property type="protein sequence ID" value="KAJ7043752.1"/>
    <property type="molecule type" value="Genomic_DNA"/>
</dbReference>
<evidence type="ECO:0000259" key="1">
    <source>
        <dbReference type="Pfam" id="PF00561"/>
    </source>
</evidence>
<dbReference type="InterPro" id="IPR029058">
    <property type="entry name" value="AB_hydrolase_fold"/>
</dbReference>
<protein>
    <submittedName>
        <fullName evidence="2">Alpha/Beta hydrolase protein</fullName>
    </submittedName>
</protein>
<dbReference type="GO" id="GO:0016787">
    <property type="term" value="F:hydrolase activity"/>
    <property type="evidence" value="ECO:0007669"/>
    <property type="project" value="UniProtKB-KW"/>
</dbReference>
<organism evidence="2 3">
    <name type="scientific">Mycena alexandri</name>
    <dbReference type="NCBI Taxonomy" id="1745969"/>
    <lineage>
        <taxon>Eukaryota</taxon>
        <taxon>Fungi</taxon>
        <taxon>Dikarya</taxon>
        <taxon>Basidiomycota</taxon>
        <taxon>Agaricomycotina</taxon>
        <taxon>Agaricomycetes</taxon>
        <taxon>Agaricomycetidae</taxon>
        <taxon>Agaricales</taxon>
        <taxon>Marasmiineae</taxon>
        <taxon>Mycenaceae</taxon>
        <taxon>Mycena</taxon>
    </lineage>
</organism>
<dbReference type="InterPro" id="IPR050471">
    <property type="entry name" value="AB_hydrolase"/>
</dbReference>
<dbReference type="SUPFAM" id="SSF53474">
    <property type="entry name" value="alpha/beta-Hydrolases"/>
    <property type="match status" value="1"/>
</dbReference>
<dbReference type="Proteomes" id="UP001218188">
    <property type="component" value="Unassembled WGS sequence"/>
</dbReference>
<reference evidence="2" key="1">
    <citation type="submission" date="2023-03" db="EMBL/GenBank/DDBJ databases">
        <title>Massive genome expansion in bonnet fungi (Mycena s.s.) driven by repeated elements and novel gene families across ecological guilds.</title>
        <authorList>
            <consortium name="Lawrence Berkeley National Laboratory"/>
            <person name="Harder C.B."/>
            <person name="Miyauchi S."/>
            <person name="Viragh M."/>
            <person name="Kuo A."/>
            <person name="Thoen E."/>
            <person name="Andreopoulos B."/>
            <person name="Lu D."/>
            <person name="Skrede I."/>
            <person name="Drula E."/>
            <person name="Henrissat B."/>
            <person name="Morin E."/>
            <person name="Kohler A."/>
            <person name="Barry K."/>
            <person name="LaButti K."/>
            <person name="Morin E."/>
            <person name="Salamov A."/>
            <person name="Lipzen A."/>
            <person name="Mereny Z."/>
            <person name="Hegedus B."/>
            <person name="Baldrian P."/>
            <person name="Stursova M."/>
            <person name="Weitz H."/>
            <person name="Taylor A."/>
            <person name="Grigoriev I.V."/>
            <person name="Nagy L.G."/>
            <person name="Martin F."/>
            <person name="Kauserud H."/>
        </authorList>
    </citation>
    <scope>NUCLEOTIDE SEQUENCE</scope>
    <source>
        <strain evidence="2">CBHHK200</strain>
    </source>
</reference>
<evidence type="ECO:0000313" key="2">
    <source>
        <dbReference type="EMBL" id="KAJ7043752.1"/>
    </source>
</evidence>
<proteinExistence type="predicted"/>
<dbReference type="PANTHER" id="PTHR43433:SF5">
    <property type="entry name" value="AB HYDROLASE-1 DOMAIN-CONTAINING PROTEIN"/>
    <property type="match status" value="1"/>
</dbReference>
<dbReference type="InterPro" id="IPR000073">
    <property type="entry name" value="AB_hydrolase_1"/>
</dbReference>
<accession>A0AAD6TH00</accession>
<comment type="caution">
    <text evidence="2">The sequence shown here is derived from an EMBL/GenBank/DDBJ whole genome shotgun (WGS) entry which is preliminary data.</text>
</comment>
<sequence>MPSVVLPDQATISYDVLSPHLIGQALPLVLVSGMSSTKSDWRALAPSLARSRPILVYDHRGIGDSTLSSRYGTDEISMESLAQDLVCLIAHLRWPEVAICGYSMGGVVVQQMLVLPYLQSHPTPLPFRVTHVVLAETRSVVLRDPQHGLQMRPTSVPRTPAERKEVIRRTLQSTFDPSWLHANSARFDCILQDAIHGRPRPPATIGCNAEKQRKALQAFDFANLLPNISHNTRVLVIHGQQDQVIPFRCAQETLQRIPGARFIELGNKAGQVPSLAFGHQWYEYFDSQVWYNVIDMYLRK</sequence>